<evidence type="ECO:0000259" key="1">
    <source>
        <dbReference type="Pfam" id="PF06985"/>
    </source>
</evidence>
<dbReference type="PANTHER" id="PTHR32387:SF0">
    <property type="entry name" value="PROTEIN NO VEIN"/>
    <property type="match status" value="1"/>
</dbReference>
<protein>
    <recommendedName>
        <fullName evidence="1">Heterokaryon incompatibility domain-containing protein</fullName>
    </recommendedName>
</protein>
<dbReference type="InterPro" id="IPR036890">
    <property type="entry name" value="HATPase_C_sf"/>
</dbReference>
<accession>A0A8K0RMC8</accession>
<dbReference type="Proteomes" id="UP000813427">
    <property type="component" value="Unassembled WGS sequence"/>
</dbReference>
<dbReference type="PANTHER" id="PTHR32387">
    <property type="entry name" value="WU:FJ29H11"/>
    <property type="match status" value="1"/>
</dbReference>
<evidence type="ECO:0000313" key="2">
    <source>
        <dbReference type="EMBL" id="KAH7235462.1"/>
    </source>
</evidence>
<dbReference type="Gene3D" id="3.30.565.10">
    <property type="entry name" value="Histidine kinase-like ATPase, C-terminal domain"/>
    <property type="match status" value="1"/>
</dbReference>
<dbReference type="NCBIfam" id="NF047352">
    <property type="entry name" value="P_loop_sacsin"/>
    <property type="match status" value="1"/>
</dbReference>
<evidence type="ECO:0000313" key="3">
    <source>
        <dbReference type="Proteomes" id="UP000813427"/>
    </source>
</evidence>
<dbReference type="OrthoDB" id="1262810at2759"/>
<dbReference type="SUPFAM" id="SSF55874">
    <property type="entry name" value="ATPase domain of HSP90 chaperone/DNA topoisomerase II/histidine kinase"/>
    <property type="match status" value="1"/>
</dbReference>
<comment type="caution">
    <text evidence="2">The sequence shown here is derived from an EMBL/GenBank/DDBJ whole genome shotgun (WGS) entry which is preliminary data.</text>
</comment>
<sequence length="2154" mass="243707">MMESPAVRDARYLIERISQRNIPDSSTGSSVTLLLGNCLDILSSQLYAKSTHFLMELIQNADDNSYNCSVPTLRLTYGPGGLRVDCNEVGFTAKDIEAICSISQSSKSCKTRDREVIGEKGIGFKSVFKAADAVWISSGDYSFKFDKTKPLGMITPIWADFPKETTPQFTSMYLQFSQDYNRQPLINELSNFDMKLLIFLRRIKRIEVRILDDEDIILDRTMRKTEMYNNGNRNITVQDGKDTSSYLIRTHKIEKMPDDPKRPGHLHTQVVLGFPISERPQPQPNLEKVYAFLPVMEYGFNFLFQGDFILTANREDIERMLPWNHAIRDALVDSFLASVAHFNEGQMKFTWPCYLPSNPSMVHPFFQSAASTIIIRLRGLPVLESCAGEMEKPSLLRYVPPNHFADRDGVPFTMCPVNSGRYLSLKYPQWATSQLGLIGLSAINPREFLEHLNIMIKDDPWTLATRPDTWHSQLARVLIKLSTVAEFMPIIQDIELIPLQDGTWTSSSGKMIFFSRGQMSLEIPGDIEILIVDSAAETQPYRRQLFAILGVKELKHHEICELILETHESPNFDPLNVSSDELISHINFLYNGSWQPPRSANLWFVTQNDGRCLGRTLYIPQSAEKDSAAGRIFAHLKRHFPAINDAYFKDCPSNSYLPDWLVDNLGLSMLPRLVAPFVVPDLPPVRPQQQHVCSWTCCSCHRRNRMGSSSCEEPDCGYERCLSCKIESVDLTENPHENHSSVFELSAEFTSLFHECHTLDVLEFLKNNWLYYSKWIEGYHMAWQSFGFCLSSARLRTSLATQLVATARGLLPLCDTVLPMIDARLDEGSLVPSVKIQGAINSDWAFLRLFGVLVRRDIHYYLRCLIAISSQQNPSLDKVTYIYEQIQTIYKGNEGLINASFQGNNIVLILTTDENLIEATYWTNIQSCTANSITVQKQYPTCAYLFRCLLAPTEDPITLAVTAANQINGLTDLEDITRIVCNVSAVFKGINTTHVTHVVETLRSRPLFPVLDSCRDCGFDRLVSANNTEWFIADRPPIKESLEGRIPLLAFPIEILQLLEDLFRVLRLERRLLSRIVTSRTYPMGRVFPDWNYTVALRRKSAFIASLIPPSYQDKENIARHISQMTVHVATRVCEVFMLERDETQVRGNPVDGQVSLSKTDDSLSFYMTEECIKATCPPYEFAALLAETCGIKDPSHYTLLYTVLTNPDLNTISSIFVQRGIYVKILGSGGLKSCTDQVDESGRRILPSTETDGKVGTLFGGVPGIKGFEFYDPNTQPPAAHGDRRLPVVKLVSSSVEAPQDSTPGRLASEPSQAAGWDHIQYLGEVLFSKVMTAYLKQTYEPERDWTSSLRCRSGHKPYHPDISNKAPFTITETDARAELTSFILQYGQSDTPNWEEILQVSLPTYHIDLVANTEGQSSPFVLHSSQIRRMSQFRIQNPSRSPLTNVSVLVHVRDAYSEDGLSIDIHIDPWQLFAAKRLVLEGNWVLQGAIKSHARSNKKRQRLERPSVPWAMPVDDRLTNHRRKPLWDAANREMYTYRRLASETIRLLYLLPGEKEDQLQGVIIQVPFDFKGSYRAISYVWGTDQRSHRLVTPDGILTVTASLDSCLRCLRNKKKPSLLWADAICINQNDNREKACQVQKLGQIFQRADSVYGFVGQSTTSDAAIETLMQVRAKRICEQSMEDNMSVNSANGTGLELSKLQSEAGCITDSEQEDERPEWKNWPADLPKVPDSWAHKSTPPPDDPIWNAVGCLFAAPWFRRAWVIQETVVASRILLIFGNCLIMWDDLFHVMKLVEREFDKSRADFSNLRSNWQPFLCLASQREWEARNHRSPLLILLDTFRHAQSTLCRDRVYALLGLAADGDKEAFKPDYESRLETILLRFASEFVQQGKGMQMLYYAGLSDPRFPSWIPDWTVERPRSLSENSTSGKLFLASGLQEPEMEVNLESTQLAVNGYEIDIIVRISRSSNVEEEWPDYFEEVDKMIDSSGEQCLLHPAAKLKWKVPIAGAEYSEVAATDCLSMEASYVALKAYLAQGQSTHTTSLTSPSITIFEQQIGFTPPPEEAASYIAALKNNIKGWRFIITEGGFAGVVPSRTQEGDTIAILKGGSVPFVLRRVGHLDSFQLIGEAYLYGLMNGEGLYLPGSTERTFYIQ</sequence>
<name>A0A8K0RMC8_9HYPO</name>
<dbReference type="Pfam" id="PF06985">
    <property type="entry name" value="HET"/>
    <property type="match status" value="1"/>
</dbReference>
<dbReference type="InterPro" id="IPR010730">
    <property type="entry name" value="HET"/>
</dbReference>
<organism evidence="2 3">
    <name type="scientific">Fusarium tricinctum</name>
    <dbReference type="NCBI Taxonomy" id="61284"/>
    <lineage>
        <taxon>Eukaryota</taxon>
        <taxon>Fungi</taxon>
        <taxon>Dikarya</taxon>
        <taxon>Ascomycota</taxon>
        <taxon>Pezizomycotina</taxon>
        <taxon>Sordariomycetes</taxon>
        <taxon>Hypocreomycetidae</taxon>
        <taxon>Hypocreales</taxon>
        <taxon>Nectriaceae</taxon>
        <taxon>Fusarium</taxon>
        <taxon>Fusarium tricinctum species complex</taxon>
    </lineage>
</organism>
<feature type="domain" description="Heterokaryon incompatibility" evidence="1">
    <location>
        <begin position="1576"/>
        <end position="1768"/>
    </location>
</feature>
<reference evidence="2" key="1">
    <citation type="journal article" date="2021" name="Nat. Commun.">
        <title>Genetic determinants of endophytism in the Arabidopsis root mycobiome.</title>
        <authorList>
            <person name="Mesny F."/>
            <person name="Miyauchi S."/>
            <person name="Thiergart T."/>
            <person name="Pickel B."/>
            <person name="Atanasova L."/>
            <person name="Karlsson M."/>
            <person name="Huettel B."/>
            <person name="Barry K.W."/>
            <person name="Haridas S."/>
            <person name="Chen C."/>
            <person name="Bauer D."/>
            <person name="Andreopoulos W."/>
            <person name="Pangilinan J."/>
            <person name="LaButti K."/>
            <person name="Riley R."/>
            <person name="Lipzen A."/>
            <person name="Clum A."/>
            <person name="Drula E."/>
            <person name="Henrissat B."/>
            <person name="Kohler A."/>
            <person name="Grigoriev I.V."/>
            <person name="Martin F.M."/>
            <person name="Hacquard S."/>
        </authorList>
    </citation>
    <scope>NUCLEOTIDE SEQUENCE</scope>
    <source>
        <strain evidence="2">MPI-SDFR-AT-0068</strain>
    </source>
</reference>
<dbReference type="EMBL" id="JAGPXF010000007">
    <property type="protein sequence ID" value="KAH7235462.1"/>
    <property type="molecule type" value="Genomic_DNA"/>
</dbReference>
<dbReference type="InterPro" id="IPR052957">
    <property type="entry name" value="Auxin_embryo_med"/>
</dbReference>
<keyword evidence="3" id="KW-1185">Reference proteome</keyword>
<gene>
    <name evidence="2" type="ORF">BKA59DRAFT_484792</name>
</gene>
<dbReference type="Pfam" id="PF26639">
    <property type="entry name" value="Het-6_barrel"/>
    <property type="match status" value="1"/>
</dbReference>
<proteinExistence type="predicted"/>